<dbReference type="EMBL" id="CP013110">
    <property type="protein sequence ID" value="APG94089.1"/>
    <property type="molecule type" value="Genomic_DNA"/>
</dbReference>
<accession>A0A1L3LVF0</accession>
<geneLocation type="plasmid" evidence="1 2">
    <name>C</name>
</geneLocation>
<organism evidence="1 2">
    <name type="scientific">Sinorhizobium americanum</name>
    <dbReference type="NCBI Taxonomy" id="194963"/>
    <lineage>
        <taxon>Bacteria</taxon>
        <taxon>Pseudomonadati</taxon>
        <taxon>Pseudomonadota</taxon>
        <taxon>Alphaproteobacteria</taxon>
        <taxon>Hyphomicrobiales</taxon>
        <taxon>Rhizobiaceae</taxon>
        <taxon>Sinorhizobium/Ensifer group</taxon>
        <taxon>Sinorhizobium</taxon>
    </lineage>
</organism>
<evidence type="ECO:0000313" key="2">
    <source>
        <dbReference type="Proteomes" id="UP000182306"/>
    </source>
</evidence>
<gene>
    <name evidence="1" type="ORF">SAMCFNEI73_pC0367</name>
</gene>
<keyword evidence="2" id="KW-1185">Reference proteome</keyword>
<evidence type="ECO:0000313" key="1">
    <source>
        <dbReference type="EMBL" id="APG94089.1"/>
    </source>
</evidence>
<reference evidence="1 2" key="1">
    <citation type="submission" date="2015-10" db="EMBL/GenBank/DDBJ databases">
        <title>Genomic differences between typical nodule nitrogen-fixing rhizobial strains and those coming from bean seeds.</title>
        <authorList>
            <person name="Peralta H."/>
            <person name="Aguilar-Vera A."/>
            <person name="Diaz R."/>
            <person name="Mora Y."/>
            <person name="Martinez-Batallar G."/>
            <person name="Salazar E."/>
            <person name="Vargas-Lagunas C."/>
            <person name="Encarnacion S."/>
            <person name="Girard L."/>
            <person name="Mora J."/>
        </authorList>
    </citation>
    <scope>NUCLEOTIDE SEQUENCE [LARGE SCALE GENOMIC DNA]</scope>
    <source>
        <strain evidence="1 2">CFNEI 73</strain>
        <plasmid evidence="1 2">C</plasmid>
    </source>
</reference>
<keyword evidence="1" id="KW-0614">Plasmid</keyword>
<proteinExistence type="predicted"/>
<sequence length="43" mass="4803">MRPSRDHGHRRGLADDRVIDFEAARLEIVSVTGVTTKVAKVSR</sequence>
<dbReference type="Proteomes" id="UP000182306">
    <property type="component" value="Plasmid C"/>
</dbReference>
<dbReference type="AlphaFoldDB" id="A0A1L3LVF0"/>
<dbReference type="KEGG" id="same:SAMCFNEI73_pC0367"/>
<name>A0A1L3LVF0_9HYPH</name>
<protein>
    <submittedName>
        <fullName evidence="1">Uncharacterized protein</fullName>
    </submittedName>
</protein>